<accession>A0ABQ1H9F4</accession>
<comment type="caution">
    <text evidence="1">The sequence shown here is derived from an EMBL/GenBank/DDBJ whole genome shotgun (WGS) entry which is preliminary data.</text>
</comment>
<reference evidence="2" key="1">
    <citation type="journal article" date="2019" name="Int. J. Syst. Evol. Microbiol.">
        <title>The Global Catalogue of Microorganisms (GCM) 10K type strain sequencing project: providing services to taxonomists for standard genome sequencing and annotation.</title>
        <authorList>
            <consortium name="The Broad Institute Genomics Platform"/>
            <consortium name="The Broad Institute Genome Sequencing Center for Infectious Disease"/>
            <person name="Wu L."/>
            <person name="Ma J."/>
        </authorList>
    </citation>
    <scope>NUCLEOTIDE SEQUENCE [LARGE SCALE GENOMIC DNA]</scope>
    <source>
        <strain evidence="2">CGMCC 1.12811</strain>
    </source>
</reference>
<protein>
    <submittedName>
        <fullName evidence="1">Uncharacterized protein</fullName>
    </submittedName>
</protein>
<evidence type="ECO:0000313" key="1">
    <source>
        <dbReference type="EMBL" id="GGA63171.1"/>
    </source>
</evidence>
<keyword evidence="2" id="KW-1185">Reference proteome</keyword>
<dbReference type="Proteomes" id="UP000658793">
    <property type="component" value="Unassembled WGS sequence"/>
</dbReference>
<organism evidence="1 2">
    <name type="scientific">Flavobacterium palustre</name>
    <dbReference type="NCBI Taxonomy" id="1476463"/>
    <lineage>
        <taxon>Bacteria</taxon>
        <taxon>Pseudomonadati</taxon>
        <taxon>Bacteroidota</taxon>
        <taxon>Flavobacteriia</taxon>
        <taxon>Flavobacteriales</taxon>
        <taxon>Flavobacteriaceae</taxon>
        <taxon>Flavobacterium</taxon>
    </lineage>
</organism>
<proteinExistence type="predicted"/>
<evidence type="ECO:0000313" key="2">
    <source>
        <dbReference type="Proteomes" id="UP000658793"/>
    </source>
</evidence>
<dbReference type="EMBL" id="BMGA01000001">
    <property type="protein sequence ID" value="GGA63171.1"/>
    <property type="molecule type" value="Genomic_DNA"/>
</dbReference>
<name>A0ABQ1H9F4_9FLAO</name>
<sequence length="257" mass="29271">MSEKDMAKAFGPVRLVGTLDDLNFYMSADGNIARVKGKTGNTKKSFRENPIFTPVKEHSKDFGRCAKKGAVFRRLVKPFYDCAKDGSIAGRSHQLLHAIIKEDTAHERGQRQLHIGLRSAAALDFLVGFEGNKGRPLVKVLKRKVVFNWIRREINLKTIHPLRHLDWPDEATHVHLQLAISNWNCEADTFETSYSNAIVLSKEAGLTKLAFEQEALENKDLWLAFIHIRFSSRLYNSVKVLPNRWNTTTLIGCRWGE</sequence>
<gene>
    <name evidence="1" type="ORF">GCM10008015_00040</name>
</gene>